<dbReference type="EMBL" id="JPOX01000004">
    <property type="protein sequence ID" value="KFX51722.1"/>
    <property type="molecule type" value="Genomic_DNA"/>
</dbReference>
<evidence type="ECO:0000313" key="3">
    <source>
        <dbReference type="EMBL" id="KFX51722.1"/>
    </source>
</evidence>
<comment type="caution">
    <text evidence="3">The sequence shown here is derived from an EMBL/GenBank/DDBJ whole genome shotgun (WGS) entry which is preliminary data.</text>
</comment>
<dbReference type="HOGENOM" id="CLU_133908_0_0_1"/>
<dbReference type="InterPro" id="IPR057229">
    <property type="entry name" value="DUF7907"/>
</dbReference>
<reference key="1">
    <citation type="journal article" date="2014" name="PLoS Genet.">
        <title>Signature Gene Expression Reveals Novel Clues to the Molecular Mechanisms of Dimorphic Transition in Penicillium marneffei.</title>
        <authorList>
            <person name="Yang E."/>
            <person name="Wang G."/>
            <person name="Cai J."/>
            <person name="Woo P.C."/>
            <person name="Lau S.K."/>
            <person name="Yuen K.-Y."/>
            <person name="Chow W.-N."/>
            <person name="Lin X."/>
        </authorList>
    </citation>
    <scope>NUCLEOTIDE SEQUENCE [LARGE SCALE GENOMIC DNA]</scope>
    <source>
        <strain>PM1</strain>
    </source>
</reference>
<accession>A0A093VGQ3</accession>
<dbReference type="eggNOG" id="ENOG502SSN8">
    <property type="taxonomic scope" value="Eukaryota"/>
</dbReference>
<sequence length="168" mass="18160">MLFTQLALAVAAFAASSLAAPSEFYLKTTGSNIIAHNDLYVEAYHTGAGLGDPVLTTVTANAGRFYLNETYLQMDIGQEYSYGFDIGGATNYAAWEFVEVNAGQGVPGFELENDSILVWNSTEFGGWLACDWWHGAPQLFWIVSYEKGAISYPSSCSEVDLIPAAISS</sequence>
<feature type="domain" description="DUF7907" evidence="2">
    <location>
        <begin position="22"/>
        <end position="164"/>
    </location>
</feature>
<organism evidence="3">
    <name type="scientific">Talaromyces marneffei PM1</name>
    <dbReference type="NCBI Taxonomy" id="1077442"/>
    <lineage>
        <taxon>Eukaryota</taxon>
        <taxon>Fungi</taxon>
        <taxon>Dikarya</taxon>
        <taxon>Ascomycota</taxon>
        <taxon>Pezizomycotina</taxon>
        <taxon>Eurotiomycetes</taxon>
        <taxon>Eurotiomycetidae</taxon>
        <taxon>Eurotiales</taxon>
        <taxon>Trichocomaceae</taxon>
        <taxon>Talaromyces</taxon>
        <taxon>Talaromyces sect. Talaromyces</taxon>
    </lineage>
</organism>
<gene>
    <name evidence="3" type="ORF">GQ26_0041380</name>
</gene>
<protein>
    <recommendedName>
        <fullName evidence="2">DUF7907 domain-containing protein</fullName>
    </recommendedName>
</protein>
<name>A0A093VGQ3_TALMA</name>
<feature type="signal peptide" evidence="1">
    <location>
        <begin position="1"/>
        <end position="19"/>
    </location>
</feature>
<dbReference type="Pfam" id="PF25484">
    <property type="entry name" value="DUF7907"/>
    <property type="match status" value="1"/>
</dbReference>
<keyword evidence="1" id="KW-0732">Signal</keyword>
<evidence type="ECO:0000259" key="2">
    <source>
        <dbReference type="Pfam" id="PF25484"/>
    </source>
</evidence>
<feature type="chain" id="PRO_5001888479" description="DUF7907 domain-containing protein" evidence="1">
    <location>
        <begin position="20"/>
        <end position="168"/>
    </location>
</feature>
<dbReference type="AlphaFoldDB" id="A0A093VGQ3"/>
<proteinExistence type="predicted"/>
<reference evidence="3" key="2">
    <citation type="journal article" date="2014" name="PLoS Genet.">
        <title>Signature gene expression reveals novel clues to the molecular mechanisms of dimorphic transition in Penicillium marneffei.</title>
        <authorList>
            <person name="Yang E."/>
            <person name="Wang G."/>
            <person name="Cai J."/>
            <person name="Woo P.C."/>
            <person name="Lau S.K."/>
            <person name="Yuen K.-Y."/>
            <person name="Chow W.-N."/>
            <person name="Lin X."/>
        </authorList>
    </citation>
    <scope>NUCLEOTIDE SEQUENCE</scope>
    <source>
        <strain evidence="3">PM1</strain>
    </source>
</reference>
<evidence type="ECO:0000256" key="1">
    <source>
        <dbReference type="SAM" id="SignalP"/>
    </source>
</evidence>